<evidence type="ECO:0000256" key="4">
    <source>
        <dbReference type="ARBA" id="ARBA00022432"/>
    </source>
</evidence>
<dbReference type="InterPro" id="IPR018189">
    <property type="entry name" value="Phosphoglucose_isomerase_CS"/>
</dbReference>
<dbReference type="Proteomes" id="UP000247498">
    <property type="component" value="Unassembled WGS sequence"/>
</dbReference>
<evidence type="ECO:0000313" key="10">
    <source>
        <dbReference type="EMBL" id="GBF89211.1"/>
    </source>
</evidence>
<reference evidence="10 11" key="1">
    <citation type="journal article" date="2018" name="Sci. Rep.">
        <title>Raphidocelis subcapitata (=Pseudokirchneriella subcapitata) provides an insight into genome evolution and environmental adaptations in the Sphaeropleales.</title>
        <authorList>
            <person name="Suzuki S."/>
            <person name="Yamaguchi H."/>
            <person name="Nakajima N."/>
            <person name="Kawachi M."/>
        </authorList>
    </citation>
    <scope>NUCLEOTIDE SEQUENCE [LARGE SCALE GENOMIC DNA]</scope>
    <source>
        <strain evidence="10 11">NIES-35</strain>
    </source>
</reference>
<evidence type="ECO:0000256" key="6">
    <source>
        <dbReference type="ARBA" id="ARBA00023152"/>
    </source>
</evidence>
<dbReference type="FunFam" id="3.40.50.10490:FF:000031">
    <property type="entry name" value="Glucose-6-phosphate isomerase"/>
    <property type="match status" value="1"/>
</dbReference>
<dbReference type="FunFam" id="3.40.50.10490:FF:000048">
    <property type="entry name" value="Glucose-6-phosphate isomerase"/>
    <property type="match status" value="1"/>
</dbReference>
<dbReference type="InterPro" id="IPR023096">
    <property type="entry name" value="G6P_Isomerase_C"/>
</dbReference>
<dbReference type="FunCoup" id="A0A2V0NNP6">
    <property type="interactions" value="1628"/>
</dbReference>
<dbReference type="GO" id="GO:0005829">
    <property type="term" value="C:cytosol"/>
    <property type="evidence" value="ECO:0007669"/>
    <property type="project" value="TreeGrafter"/>
</dbReference>
<dbReference type="InterPro" id="IPR001672">
    <property type="entry name" value="G6P_Isomerase"/>
</dbReference>
<gene>
    <name evidence="10" type="ORF">Rsub_01928</name>
</gene>
<evidence type="ECO:0000256" key="1">
    <source>
        <dbReference type="ARBA" id="ARBA00004926"/>
    </source>
</evidence>
<organism evidence="10 11">
    <name type="scientific">Raphidocelis subcapitata</name>
    <dbReference type="NCBI Taxonomy" id="307507"/>
    <lineage>
        <taxon>Eukaryota</taxon>
        <taxon>Viridiplantae</taxon>
        <taxon>Chlorophyta</taxon>
        <taxon>core chlorophytes</taxon>
        <taxon>Chlorophyceae</taxon>
        <taxon>CS clade</taxon>
        <taxon>Sphaeropleales</taxon>
        <taxon>Selenastraceae</taxon>
        <taxon>Raphidocelis</taxon>
    </lineage>
</organism>
<dbReference type="UniPathway" id="UPA00109">
    <property type="reaction ID" value="UER00181"/>
</dbReference>
<dbReference type="Gene3D" id="1.10.1390.10">
    <property type="match status" value="1"/>
</dbReference>
<dbReference type="GO" id="GO:0051156">
    <property type="term" value="P:glucose 6-phosphate metabolic process"/>
    <property type="evidence" value="ECO:0007669"/>
    <property type="project" value="TreeGrafter"/>
</dbReference>
<name>A0A2V0NNP6_9CHLO</name>
<dbReference type="OrthoDB" id="5831190at2759"/>
<dbReference type="GO" id="GO:0006096">
    <property type="term" value="P:glycolytic process"/>
    <property type="evidence" value="ECO:0007669"/>
    <property type="project" value="UniProtKB-UniPathway"/>
</dbReference>
<evidence type="ECO:0000256" key="8">
    <source>
        <dbReference type="ARBA" id="ARBA00029321"/>
    </source>
</evidence>
<dbReference type="EMBL" id="BDRX01000008">
    <property type="protein sequence ID" value="GBF89211.1"/>
    <property type="molecule type" value="Genomic_DNA"/>
</dbReference>
<keyword evidence="5" id="KW-0963">Cytoplasm</keyword>
<dbReference type="GO" id="GO:0004347">
    <property type="term" value="F:glucose-6-phosphate isomerase activity"/>
    <property type="evidence" value="ECO:0007669"/>
    <property type="project" value="UniProtKB-EC"/>
</dbReference>
<dbReference type="Pfam" id="PF00342">
    <property type="entry name" value="PGI"/>
    <property type="match status" value="1"/>
</dbReference>
<evidence type="ECO:0000313" key="11">
    <source>
        <dbReference type="Proteomes" id="UP000247498"/>
    </source>
</evidence>
<comment type="similarity">
    <text evidence="2 9">Belongs to the GPI family.</text>
</comment>
<dbReference type="InterPro" id="IPR046348">
    <property type="entry name" value="SIS_dom_sf"/>
</dbReference>
<evidence type="ECO:0000256" key="7">
    <source>
        <dbReference type="ARBA" id="ARBA00023235"/>
    </source>
</evidence>
<comment type="caution">
    <text evidence="10">The sequence shown here is derived from an EMBL/GenBank/DDBJ whole genome shotgun (WGS) entry which is preliminary data.</text>
</comment>
<dbReference type="EC" id="5.3.1.9" evidence="3 9"/>
<dbReference type="HAMAP" id="MF_00473">
    <property type="entry name" value="G6P_isomerase"/>
    <property type="match status" value="1"/>
</dbReference>
<accession>A0A2V0NNP6</accession>
<dbReference type="NCBIfam" id="NF001211">
    <property type="entry name" value="PRK00179.1"/>
    <property type="match status" value="1"/>
</dbReference>
<protein>
    <recommendedName>
        <fullName evidence="3 9">Glucose-6-phosphate isomerase</fullName>
        <ecNumber evidence="3 9">5.3.1.9</ecNumber>
    </recommendedName>
</protein>
<dbReference type="FunFam" id="3.40.50.10490:FF:000018">
    <property type="entry name" value="Glucose-6-phosphate isomerase"/>
    <property type="match status" value="1"/>
</dbReference>
<dbReference type="PROSITE" id="PS00174">
    <property type="entry name" value="P_GLUCOSE_ISOMERASE_2"/>
    <property type="match status" value="1"/>
</dbReference>
<keyword evidence="4 9" id="KW-0312">Gluconeogenesis</keyword>
<evidence type="ECO:0000256" key="3">
    <source>
        <dbReference type="ARBA" id="ARBA00011952"/>
    </source>
</evidence>
<dbReference type="CDD" id="cd05015">
    <property type="entry name" value="SIS_PGI_1"/>
    <property type="match status" value="1"/>
</dbReference>
<dbReference type="PRINTS" id="PR00662">
    <property type="entry name" value="G6PISOMERASE"/>
</dbReference>
<dbReference type="PROSITE" id="PS51463">
    <property type="entry name" value="P_GLUCOSE_ISOMERASE_3"/>
    <property type="match status" value="1"/>
</dbReference>
<keyword evidence="7 9" id="KW-0413">Isomerase</keyword>
<dbReference type="CDD" id="cd05016">
    <property type="entry name" value="SIS_PGI_2"/>
    <property type="match status" value="1"/>
</dbReference>
<dbReference type="GO" id="GO:0097367">
    <property type="term" value="F:carbohydrate derivative binding"/>
    <property type="evidence" value="ECO:0007669"/>
    <property type="project" value="InterPro"/>
</dbReference>
<proteinExistence type="inferred from homology"/>
<dbReference type="AlphaFoldDB" id="A0A2V0NNP6"/>
<dbReference type="InterPro" id="IPR035476">
    <property type="entry name" value="SIS_PGI_1"/>
</dbReference>
<evidence type="ECO:0000256" key="5">
    <source>
        <dbReference type="ARBA" id="ARBA00022490"/>
    </source>
</evidence>
<dbReference type="InterPro" id="IPR035482">
    <property type="entry name" value="SIS_PGI_2"/>
</dbReference>
<dbReference type="STRING" id="307507.A0A2V0NNP6"/>
<dbReference type="PANTHER" id="PTHR11469:SF1">
    <property type="entry name" value="GLUCOSE-6-PHOSPHATE ISOMERASE"/>
    <property type="match status" value="1"/>
</dbReference>
<dbReference type="PANTHER" id="PTHR11469">
    <property type="entry name" value="GLUCOSE-6-PHOSPHATE ISOMERASE"/>
    <property type="match status" value="1"/>
</dbReference>
<dbReference type="PROSITE" id="PS00765">
    <property type="entry name" value="P_GLUCOSE_ISOMERASE_1"/>
    <property type="match status" value="1"/>
</dbReference>
<dbReference type="InParanoid" id="A0A2V0NNP6"/>
<dbReference type="GO" id="GO:0048029">
    <property type="term" value="F:monosaccharide binding"/>
    <property type="evidence" value="ECO:0007669"/>
    <property type="project" value="TreeGrafter"/>
</dbReference>
<keyword evidence="11" id="KW-1185">Reference proteome</keyword>
<evidence type="ECO:0000256" key="2">
    <source>
        <dbReference type="ARBA" id="ARBA00006604"/>
    </source>
</evidence>
<comment type="pathway">
    <text evidence="1 9">Carbohydrate degradation; glycolysis; D-glyceraldehyde 3-phosphate and glycerone phosphate from D-glucose: step 2/4.</text>
</comment>
<comment type="catalytic activity">
    <reaction evidence="8 9">
        <text>alpha-D-glucose 6-phosphate = beta-D-fructose 6-phosphate</text>
        <dbReference type="Rhea" id="RHEA:11816"/>
        <dbReference type="ChEBI" id="CHEBI:57634"/>
        <dbReference type="ChEBI" id="CHEBI:58225"/>
        <dbReference type="EC" id="5.3.1.9"/>
    </reaction>
</comment>
<keyword evidence="6 9" id="KW-0324">Glycolysis</keyword>
<dbReference type="GO" id="GO:0006094">
    <property type="term" value="P:gluconeogenesis"/>
    <property type="evidence" value="ECO:0007669"/>
    <property type="project" value="UniProtKB-KW"/>
</dbReference>
<dbReference type="SUPFAM" id="SSF53697">
    <property type="entry name" value="SIS domain"/>
    <property type="match status" value="1"/>
</dbReference>
<sequence>MAKPAPSIAETPAWKALQEHVVDIEQTHLRDLLSDQQRCEALIKEDLGLYLDLSRQRVNQTTLKLLMDLAEASQLRSKVEAMFRGERINETEDRAVLHVATRARRDQVITEGGKNVVPEVWEVLDKIKGFADKVRGGGWVGVTGKPLTNVVAVGIGGSFLGPLFVHTALSTEPRAMASSRGRELRFLANVDPIDVATALQGLDPETTLVVIISKTFTTAETMLNARTCRAWLTAQLGPESVAKHMVAVSTNLKLVEEFGIDPVNAFGFWDWVGGRFSVCSAVGVLPLTLQYGWDVMARFLAGANAMDDHFRNAPLESNLPVLMGLVSVWNISFMGLPARALLPYCQALSKLAPHIQQVSMESNGKGVDIKGKPLPFEAGEIDFGEPGTNGQHSFYQLIHQGRVIPCDFIGIVRSQQSVYLKGETVSNHDELMCNFFAQATSLELRSASVPDHLVPHKVFTGNRPSLSLLLPELNAYTVGQLLALYEHQVAVQGFVWNINSFDQWGVELGKVLASKLRTKIAEARTNSRFMAGSDGLNYSTTRMVNKYLAGKRQLVYDTPKDVFPVDLLNPEKPAADEKAAI</sequence>
<evidence type="ECO:0000256" key="9">
    <source>
        <dbReference type="RuleBase" id="RU000612"/>
    </source>
</evidence>
<dbReference type="Gene3D" id="3.40.50.10490">
    <property type="entry name" value="Glucose-6-phosphate isomerase like protein, domain 1"/>
    <property type="match status" value="2"/>
</dbReference>